<gene>
    <name evidence="1" type="ORF">SDC9_115964</name>
</gene>
<name>A0A645BUA3_9ZZZZ</name>
<dbReference type="EMBL" id="VSSQ01022602">
    <property type="protein sequence ID" value="MPM69020.1"/>
    <property type="molecule type" value="Genomic_DNA"/>
</dbReference>
<proteinExistence type="predicted"/>
<sequence length="106" mass="11680">MQGRQRLAAGSFHAVQRRLKLLAHPADGGLKDLKSMAAERGGDRFGEAQRRGVILRTDLVVQLEVKWQQTDLHDFAMLPKSLAALQYNTFSSAFSGVAARIARNCS</sequence>
<evidence type="ECO:0000313" key="1">
    <source>
        <dbReference type="EMBL" id="MPM69020.1"/>
    </source>
</evidence>
<organism evidence="1">
    <name type="scientific">bioreactor metagenome</name>
    <dbReference type="NCBI Taxonomy" id="1076179"/>
    <lineage>
        <taxon>unclassified sequences</taxon>
        <taxon>metagenomes</taxon>
        <taxon>ecological metagenomes</taxon>
    </lineage>
</organism>
<protein>
    <submittedName>
        <fullName evidence="1">Uncharacterized protein</fullName>
    </submittedName>
</protein>
<dbReference type="AlphaFoldDB" id="A0A645BUA3"/>
<comment type="caution">
    <text evidence="1">The sequence shown here is derived from an EMBL/GenBank/DDBJ whole genome shotgun (WGS) entry which is preliminary data.</text>
</comment>
<reference evidence="1" key="1">
    <citation type="submission" date="2019-08" db="EMBL/GenBank/DDBJ databases">
        <authorList>
            <person name="Kucharzyk K."/>
            <person name="Murdoch R.W."/>
            <person name="Higgins S."/>
            <person name="Loffler F."/>
        </authorList>
    </citation>
    <scope>NUCLEOTIDE SEQUENCE</scope>
</reference>
<accession>A0A645BUA3</accession>